<organism evidence="1 2">
    <name type="scientific">Arthrobacter deserti</name>
    <dbReference type="NCBI Taxonomy" id="1742687"/>
    <lineage>
        <taxon>Bacteria</taxon>
        <taxon>Bacillati</taxon>
        <taxon>Actinomycetota</taxon>
        <taxon>Actinomycetes</taxon>
        <taxon>Micrococcales</taxon>
        <taxon>Micrococcaceae</taxon>
        <taxon>Arthrobacter</taxon>
    </lineage>
</organism>
<evidence type="ECO:0000313" key="2">
    <source>
        <dbReference type="Proteomes" id="UP000523795"/>
    </source>
</evidence>
<proteinExistence type="predicted"/>
<sequence length="91" mass="9994">MEISARRTGGSAGLTARWAVEVGADELERDWLAVIEACPWEETRGQESQPDRSCYDIRAGERHAPLAEQQVTGPWASLVDMTRRAAGQQPG</sequence>
<name>A0ABX1JNN8_9MICC</name>
<evidence type="ECO:0000313" key="1">
    <source>
        <dbReference type="EMBL" id="NKX50923.1"/>
    </source>
</evidence>
<gene>
    <name evidence="1" type="ORF">HER39_10165</name>
</gene>
<dbReference type="EMBL" id="JAAZSR010000144">
    <property type="protein sequence ID" value="NKX50923.1"/>
    <property type="molecule type" value="Genomic_DNA"/>
</dbReference>
<dbReference type="Proteomes" id="UP000523795">
    <property type="component" value="Unassembled WGS sequence"/>
</dbReference>
<protein>
    <submittedName>
        <fullName evidence="1">Uncharacterized protein</fullName>
    </submittedName>
</protein>
<reference evidence="1 2" key="1">
    <citation type="submission" date="2020-04" db="EMBL/GenBank/DDBJ databases">
        <authorList>
            <person name="Liu S."/>
        </authorList>
    </citation>
    <scope>NUCLEOTIDE SEQUENCE [LARGE SCALE GENOMIC DNA]</scope>
    <source>
        <strain evidence="1 2">CGMCC 1.15091</strain>
    </source>
</reference>
<keyword evidence="2" id="KW-1185">Reference proteome</keyword>
<comment type="caution">
    <text evidence="1">The sequence shown here is derived from an EMBL/GenBank/DDBJ whole genome shotgun (WGS) entry which is preliminary data.</text>
</comment>
<accession>A0ABX1JNN8</accession>